<keyword evidence="2" id="KW-0732">Signal</keyword>
<accession>A0ABU0KVP3</accession>
<protein>
    <submittedName>
        <fullName evidence="3">Uncharacterized protein</fullName>
    </submittedName>
</protein>
<gene>
    <name evidence="3" type="ORF">QOZ95_000608</name>
</gene>
<keyword evidence="4" id="KW-1185">Reference proteome</keyword>
<evidence type="ECO:0000313" key="3">
    <source>
        <dbReference type="EMBL" id="MDQ0492461.1"/>
    </source>
</evidence>
<dbReference type="Proteomes" id="UP001242811">
    <property type="component" value="Unassembled WGS sequence"/>
</dbReference>
<dbReference type="EMBL" id="JAUSWA010000002">
    <property type="protein sequence ID" value="MDQ0492461.1"/>
    <property type="molecule type" value="Genomic_DNA"/>
</dbReference>
<feature type="coiled-coil region" evidence="1">
    <location>
        <begin position="62"/>
        <end position="89"/>
    </location>
</feature>
<evidence type="ECO:0000256" key="1">
    <source>
        <dbReference type="SAM" id="Coils"/>
    </source>
</evidence>
<dbReference type="RefSeq" id="WP_152379876.1">
    <property type="nucleotide sequence ID" value="NZ_CP045298.1"/>
</dbReference>
<comment type="caution">
    <text evidence="3">The sequence shown here is derived from an EMBL/GenBank/DDBJ whole genome shotgun (WGS) entry which is preliminary data.</text>
</comment>
<evidence type="ECO:0000256" key="2">
    <source>
        <dbReference type="SAM" id="SignalP"/>
    </source>
</evidence>
<keyword evidence="1" id="KW-0175">Coiled coil</keyword>
<organism evidence="3 4">
    <name type="scientific">Paenibacillus brasilensis</name>
    <dbReference type="NCBI Taxonomy" id="128574"/>
    <lineage>
        <taxon>Bacteria</taxon>
        <taxon>Bacillati</taxon>
        <taxon>Bacillota</taxon>
        <taxon>Bacilli</taxon>
        <taxon>Bacillales</taxon>
        <taxon>Paenibacillaceae</taxon>
        <taxon>Paenibacillus</taxon>
    </lineage>
</organism>
<reference evidence="3 4" key="1">
    <citation type="submission" date="2023-07" db="EMBL/GenBank/DDBJ databases">
        <title>Genomic Encyclopedia of Type Strains, Phase IV (KMG-IV): sequencing the most valuable type-strain genomes for metagenomic binning, comparative biology and taxonomic classification.</title>
        <authorList>
            <person name="Goeker M."/>
        </authorList>
    </citation>
    <scope>NUCLEOTIDE SEQUENCE [LARGE SCALE GENOMIC DNA]</scope>
    <source>
        <strain evidence="3 4">DSM 14914</strain>
    </source>
</reference>
<evidence type="ECO:0000313" key="4">
    <source>
        <dbReference type="Proteomes" id="UP001242811"/>
    </source>
</evidence>
<feature type="signal peptide" evidence="2">
    <location>
        <begin position="1"/>
        <end position="24"/>
    </location>
</feature>
<feature type="chain" id="PRO_5046195189" evidence="2">
    <location>
        <begin position="25"/>
        <end position="137"/>
    </location>
</feature>
<proteinExistence type="predicted"/>
<sequence length="137" mass="15500">MKVKFLPQAFLAATLLIPWGVASPAISHAEKGEKIPGQMLAGTIIQYDENNNMVVLEKGTPVPEQQKSLAEQKAKIEKAKQLDKEFEEEDKSLPVYHIDNPDPQPGLKVIYDGEGFIKDIILPDQKEINWDLYIWRS</sequence>
<name>A0ABU0KVP3_9BACL</name>